<keyword evidence="4" id="KW-0804">Transcription</keyword>
<name>A0A5C7I672_9ROSI</name>
<feature type="transmembrane region" description="Helical" evidence="7">
    <location>
        <begin position="242"/>
        <end position="272"/>
    </location>
</feature>
<dbReference type="GO" id="GO:0045944">
    <property type="term" value="P:positive regulation of transcription by RNA polymerase II"/>
    <property type="evidence" value="ECO:0007669"/>
    <property type="project" value="InterPro"/>
</dbReference>
<dbReference type="SMART" id="SM00432">
    <property type="entry name" value="MADS"/>
    <property type="match status" value="1"/>
</dbReference>
<dbReference type="OrthoDB" id="1896642at2759"/>
<dbReference type="GO" id="GO:0000981">
    <property type="term" value="F:DNA-binding transcription factor activity, RNA polymerase II-specific"/>
    <property type="evidence" value="ECO:0007669"/>
    <property type="project" value="TreeGrafter"/>
</dbReference>
<keyword evidence="10" id="KW-1185">Reference proteome</keyword>
<comment type="caution">
    <text evidence="9">The sequence shown here is derived from an EMBL/GenBank/DDBJ whole genome shotgun (WGS) entry which is preliminary data.</text>
</comment>
<keyword evidence="5" id="KW-0539">Nucleus</keyword>
<comment type="subcellular location">
    <subcellularLocation>
        <location evidence="1">Nucleus</location>
    </subcellularLocation>
</comment>
<evidence type="ECO:0000313" key="10">
    <source>
        <dbReference type="Proteomes" id="UP000323000"/>
    </source>
</evidence>
<dbReference type="Gene3D" id="3.40.1810.10">
    <property type="entry name" value="Transcription factor, MADS-box"/>
    <property type="match status" value="1"/>
</dbReference>
<dbReference type="GO" id="GO:0005634">
    <property type="term" value="C:nucleus"/>
    <property type="evidence" value="ECO:0007669"/>
    <property type="project" value="UniProtKB-SubCell"/>
</dbReference>
<evidence type="ECO:0000256" key="7">
    <source>
        <dbReference type="SAM" id="Phobius"/>
    </source>
</evidence>
<dbReference type="Proteomes" id="UP000323000">
    <property type="component" value="Chromosome 4"/>
</dbReference>
<keyword evidence="7" id="KW-0472">Membrane</keyword>
<dbReference type="Pfam" id="PF00319">
    <property type="entry name" value="SRF-TF"/>
    <property type="match status" value="1"/>
</dbReference>
<dbReference type="CDD" id="cd00265">
    <property type="entry name" value="MADS_MEF2_like"/>
    <property type="match status" value="1"/>
</dbReference>
<accession>A0A5C7I672</accession>
<evidence type="ECO:0000256" key="6">
    <source>
        <dbReference type="SAM" id="Coils"/>
    </source>
</evidence>
<protein>
    <recommendedName>
        <fullName evidence="8">MADS-box domain-containing protein</fullName>
    </recommendedName>
</protein>
<dbReference type="InterPro" id="IPR036879">
    <property type="entry name" value="TF_MADSbox_sf"/>
</dbReference>
<evidence type="ECO:0000256" key="5">
    <source>
        <dbReference type="ARBA" id="ARBA00023242"/>
    </source>
</evidence>
<dbReference type="GO" id="GO:0046983">
    <property type="term" value="F:protein dimerization activity"/>
    <property type="evidence" value="ECO:0007669"/>
    <property type="project" value="InterPro"/>
</dbReference>
<dbReference type="EMBL" id="VAHF01000004">
    <property type="protein sequence ID" value="TXG64032.1"/>
    <property type="molecule type" value="Genomic_DNA"/>
</dbReference>
<keyword evidence="6" id="KW-0175">Coiled coil</keyword>
<keyword evidence="7" id="KW-0812">Transmembrane</keyword>
<feature type="domain" description="MADS-box" evidence="8">
    <location>
        <begin position="20"/>
        <end position="80"/>
    </location>
</feature>
<evidence type="ECO:0000313" key="9">
    <source>
        <dbReference type="EMBL" id="TXG64032.1"/>
    </source>
</evidence>
<dbReference type="PROSITE" id="PS50066">
    <property type="entry name" value="MADS_BOX_2"/>
    <property type="match status" value="1"/>
</dbReference>
<dbReference type="PRINTS" id="PR00404">
    <property type="entry name" value="MADSDOMAIN"/>
</dbReference>
<reference evidence="10" key="1">
    <citation type="journal article" date="2019" name="Gigascience">
        <title>De novo genome assembly of the endangered Acer yangbiense, a plant species with extremely small populations endemic to Yunnan Province, China.</title>
        <authorList>
            <person name="Yang J."/>
            <person name="Wariss H.M."/>
            <person name="Tao L."/>
            <person name="Zhang R."/>
            <person name="Yun Q."/>
            <person name="Hollingsworth P."/>
            <person name="Dao Z."/>
            <person name="Luo G."/>
            <person name="Guo H."/>
            <person name="Ma Y."/>
            <person name="Sun W."/>
        </authorList>
    </citation>
    <scope>NUCLEOTIDE SEQUENCE [LARGE SCALE GENOMIC DNA]</scope>
    <source>
        <strain evidence="10">cv. Malutang</strain>
    </source>
</reference>
<sequence>MVIINNINKNVDHKKTKTTKGRQKIEIKKLEDKNSLQVTFSKRRYGLFNKAMELSVLCGAEVGIIVFSPNRKMFAIGHPDFDTVLNWYLNGESPPPEVSASIPCLQEHNKQYEKAMRELEKEKRKGKAIEEEKKAEKNNNNRGFWWDESIDKMRLEELEEYVKGLMKLRSSVASRISDMMMTNHYLKPPAAATMAAVATGLDVLPINNNGLVVDANALPLITKAMGFGTSEMACDNLVAAGFGLFCGVFVVVSYGVCLFTALWLVLPIVVALGRKDVAKPAN</sequence>
<dbReference type="PANTHER" id="PTHR11945:SF610">
    <property type="entry name" value="AGAMOUS-LIKE MADS-BOX PROTEIN AGL61"/>
    <property type="match status" value="1"/>
</dbReference>
<evidence type="ECO:0000256" key="3">
    <source>
        <dbReference type="ARBA" id="ARBA00023125"/>
    </source>
</evidence>
<dbReference type="GO" id="GO:0000978">
    <property type="term" value="F:RNA polymerase II cis-regulatory region sequence-specific DNA binding"/>
    <property type="evidence" value="ECO:0007669"/>
    <property type="project" value="TreeGrafter"/>
</dbReference>
<proteinExistence type="predicted"/>
<evidence type="ECO:0000259" key="8">
    <source>
        <dbReference type="PROSITE" id="PS50066"/>
    </source>
</evidence>
<organism evidence="9 10">
    <name type="scientific">Acer yangbiense</name>
    <dbReference type="NCBI Taxonomy" id="1000413"/>
    <lineage>
        <taxon>Eukaryota</taxon>
        <taxon>Viridiplantae</taxon>
        <taxon>Streptophyta</taxon>
        <taxon>Embryophyta</taxon>
        <taxon>Tracheophyta</taxon>
        <taxon>Spermatophyta</taxon>
        <taxon>Magnoliopsida</taxon>
        <taxon>eudicotyledons</taxon>
        <taxon>Gunneridae</taxon>
        <taxon>Pentapetalae</taxon>
        <taxon>rosids</taxon>
        <taxon>malvids</taxon>
        <taxon>Sapindales</taxon>
        <taxon>Sapindaceae</taxon>
        <taxon>Hippocastanoideae</taxon>
        <taxon>Acereae</taxon>
        <taxon>Acer</taxon>
    </lineage>
</organism>
<dbReference type="AlphaFoldDB" id="A0A5C7I672"/>
<feature type="coiled-coil region" evidence="6">
    <location>
        <begin position="102"/>
        <end position="139"/>
    </location>
</feature>
<evidence type="ECO:0000256" key="1">
    <source>
        <dbReference type="ARBA" id="ARBA00004123"/>
    </source>
</evidence>
<keyword evidence="7" id="KW-1133">Transmembrane helix</keyword>
<dbReference type="SUPFAM" id="SSF55455">
    <property type="entry name" value="SRF-like"/>
    <property type="match status" value="1"/>
</dbReference>
<evidence type="ECO:0000256" key="4">
    <source>
        <dbReference type="ARBA" id="ARBA00023163"/>
    </source>
</evidence>
<dbReference type="FunFam" id="3.40.1810.10:FF:000006">
    <property type="entry name" value="Agamous-like MADS-box protein AGL62"/>
    <property type="match status" value="1"/>
</dbReference>
<dbReference type="InterPro" id="IPR033896">
    <property type="entry name" value="MEF2-like_N"/>
</dbReference>
<gene>
    <name evidence="9" type="ORF">EZV62_011026</name>
</gene>
<keyword evidence="3" id="KW-0238">DNA-binding</keyword>
<dbReference type="PANTHER" id="PTHR11945">
    <property type="entry name" value="MADS BOX PROTEIN"/>
    <property type="match status" value="1"/>
</dbReference>
<dbReference type="InterPro" id="IPR002100">
    <property type="entry name" value="TF_MADSbox"/>
</dbReference>
<evidence type="ECO:0000256" key="2">
    <source>
        <dbReference type="ARBA" id="ARBA00023015"/>
    </source>
</evidence>
<keyword evidence="2" id="KW-0805">Transcription regulation</keyword>